<dbReference type="Gene3D" id="3.40.50.10540">
    <property type="entry name" value="Crotonobetainyl-coa:carnitine coa-transferase, domain 1"/>
    <property type="match status" value="1"/>
</dbReference>
<name>A0A418WMM2_9SPHN</name>
<accession>A0A418WMM2</accession>
<sequence>MTALIGLKIVEIAERVAGEYASKLLADFGAEVIKIERPGGAPTRVMGPFVRGESTLFKYLHTNKKSVVLDLEQATDRAVLDRLLAKADALIDDHAPIWAEAHGLNREQVAARHAHLVHCAITPFGQEAPAEWQIARPLNVMNAGGWGYHTPSETPADKPPLKGAGRFMSDYEAGLEAALCVAASLWRKRQTGKGQFIDISEIAVQLSRADCVLGRILAGEADAGPERARYDMGGPGATFACKDGHVFLVMTTRAHWTGLCQLMGNPDWTTAFPADWLEFHCTADRVAEFRAGFTGWIVTQEKDAVAEAAQKLGVALVQVNTAADLPDNPQYRHRGYFQTLEGVAHPTVPYRMSASPVRLASPAPVLGADQEEVA</sequence>
<dbReference type="InterPro" id="IPR050483">
    <property type="entry name" value="CoA-transferase_III_domain"/>
</dbReference>
<gene>
    <name evidence="2" type="ORF">D3876_14150</name>
</gene>
<dbReference type="Gene3D" id="3.30.1540.10">
    <property type="entry name" value="formyl-coa transferase, domain 3"/>
    <property type="match status" value="1"/>
</dbReference>
<organism evidence="2 3">
    <name type="scientific">Sphingomonas cavernae</name>
    <dbReference type="NCBI Taxonomy" id="2320861"/>
    <lineage>
        <taxon>Bacteria</taxon>
        <taxon>Pseudomonadati</taxon>
        <taxon>Pseudomonadota</taxon>
        <taxon>Alphaproteobacteria</taxon>
        <taxon>Sphingomonadales</taxon>
        <taxon>Sphingomonadaceae</taxon>
        <taxon>Sphingomonas</taxon>
    </lineage>
</organism>
<dbReference type="Pfam" id="PF02515">
    <property type="entry name" value="CoA_transf_3"/>
    <property type="match status" value="1"/>
</dbReference>
<dbReference type="PANTHER" id="PTHR48207">
    <property type="entry name" value="SUCCINATE--HYDROXYMETHYLGLUTARATE COA-TRANSFERASE"/>
    <property type="match status" value="1"/>
</dbReference>
<keyword evidence="3" id="KW-1185">Reference proteome</keyword>
<dbReference type="InterPro" id="IPR023606">
    <property type="entry name" value="CoA-Trfase_III_dom_1_sf"/>
</dbReference>
<evidence type="ECO:0000313" key="2">
    <source>
        <dbReference type="EMBL" id="RJF91248.1"/>
    </source>
</evidence>
<dbReference type="GO" id="GO:0008410">
    <property type="term" value="F:CoA-transferase activity"/>
    <property type="evidence" value="ECO:0007669"/>
    <property type="project" value="TreeGrafter"/>
</dbReference>
<comment type="caution">
    <text evidence="2">The sequence shown here is derived from an EMBL/GenBank/DDBJ whole genome shotgun (WGS) entry which is preliminary data.</text>
</comment>
<dbReference type="AlphaFoldDB" id="A0A418WMM2"/>
<dbReference type="EMBL" id="QYUM01000003">
    <property type="protein sequence ID" value="RJF91248.1"/>
    <property type="molecule type" value="Genomic_DNA"/>
</dbReference>
<dbReference type="PANTHER" id="PTHR48207:SF3">
    <property type="entry name" value="SUCCINATE--HYDROXYMETHYLGLUTARATE COA-TRANSFERASE"/>
    <property type="match status" value="1"/>
</dbReference>
<dbReference type="SUPFAM" id="SSF89796">
    <property type="entry name" value="CoA-transferase family III (CaiB/BaiF)"/>
    <property type="match status" value="1"/>
</dbReference>
<dbReference type="Proteomes" id="UP000286100">
    <property type="component" value="Unassembled WGS sequence"/>
</dbReference>
<keyword evidence="1 2" id="KW-0808">Transferase</keyword>
<proteinExistence type="predicted"/>
<dbReference type="InterPro" id="IPR044855">
    <property type="entry name" value="CoA-Trfase_III_dom3_sf"/>
</dbReference>
<dbReference type="OrthoDB" id="5720311at2"/>
<evidence type="ECO:0000313" key="3">
    <source>
        <dbReference type="Proteomes" id="UP000286100"/>
    </source>
</evidence>
<evidence type="ECO:0000256" key="1">
    <source>
        <dbReference type="ARBA" id="ARBA00022679"/>
    </source>
</evidence>
<dbReference type="RefSeq" id="WP_119763172.1">
    <property type="nucleotide sequence ID" value="NZ_QYUM01000003.1"/>
</dbReference>
<reference evidence="2 3" key="1">
    <citation type="submission" date="2018-09" db="EMBL/GenBank/DDBJ databases">
        <authorList>
            <person name="Zhu H."/>
        </authorList>
    </citation>
    <scope>NUCLEOTIDE SEQUENCE [LARGE SCALE GENOMIC DNA]</scope>
    <source>
        <strain evidence="2 3">K2R01-6</strain>
    </source>
</reference>
<protein>
    <submittedName>
        <fullName evidence="2">CoA transferase</fullName>
    </submittedName>
</protein>
<dbReference type="InterPro" id="IPR003673">
    <property type="entry name" value="CoA-Trfase_fam_III"/>
</dbReference>